<evidence type="ECO:0000313" key="6">
    <source>
        <dbReference type="Proteomes" id="UP000051213"/>
    </source>
</evidence>
<dbReference type="EMBL" id="LICA01000389">
    <property type="protein sequence ID" value="KRO91987.1"/>
    <property type="molecule type" value="Genomic_DNA"/>
</dbReference>
<dbReference type="Pfam" id="PF01329">
    <property type="entry name" value="Pterin_4a"/>
    <property type="match status" value="1"/>
</dbReference>
<dbReference type="PANTHER" id="PTHR42805:SF1">
    <property type="entry name" value="PTERIN-4-ALPHA-CARBINOLAMINE DEHYDRATASE-RELATED"/>
    <property type="match status" value="1"/>
</dbReference>
<accession>A0A0R2U3L8</accession>
<proteinExistence type="inferred from homology"/>
<dbReference type="InterPro" id="IPR036428">
    <property type="entry name" value="PCD_sf"/>
</dbReference>
<dbReference type="PANTHER" id="PTHR42805">
    <property type="entry name" value="PTERIN-4-ALPHA-CARBINOLAMINE DEHYDRATASE-RELATED"/>
    <property type="match status" value="1"/>
</dbReference>
<evidence type="ECO:0000256" key="3">
    <source>
        <dbReference type="ARBA" id="ARBA00023239"/>
    </source>
</evidence>
<name>A0A0R2U3L8_9GAMM</name>
<dbReference type="AlphaFoldDB" id="A0A0R2U3L8"/>
<dbReference type="Gene3D" id="3.30.1360.20">
    <property type="entry name" value="Transcriptional coactivator/pterin dehydratase"/>
    <property type="match status" value="1"/>
</dbReference>
<dbReference type="Proteomes" id="UP000051213">
    <property type="component" value="Unassembled WGS sequence"/>
</dbReference>
<dbReference type="GO" id="GO:0008124">
    <property type="term" value="F:4-alpha-hydroxytetrahydrobiopterin dehydratase activity"/>
    <property type="evidence" value="ECO:0007669"/>
    <property type="project" value="UniProtKB-UniRule"/>
</dbReference>
<evidence type="ECO:0000256" key="4">
    <source>
        <dbReference type="HAMAP-Rule" id="MF_00434"/>
    </source>
</evidence>
<dbReference type="NCBIfam" id="NF002016">
    <property type="entry name" value="PRK00823.1-1"/>
    <property type="match status" value="1"/>
</dbReference>
<dbReference type="SUPFAM" id="SSF55248">
    <property type="entry name" value="PCD-like"/>
    <property type="match status" value="1"/>
</dbReference>
<gene>
    <name evidence="5" type="ORF">ABS24_01495</name>
</gene>
<sequence>MKPLSEYPCAATPRDAAKLSNSEQRELAKQIAEWNIDLNDGVAQLCRVYRVGNFIQAMAFANEISLIAEEGDHHPALLVEWGRIKVSWWSHSIGGLHLNDFVMAAKTDEIFKAL</sequence>
<comment type="caution">
    <text evidence="5">The sequence shown here is derived from an EMBL/GenBank/DDBJ whole genome shotgun (WGS) entry which is preliminary data.</text>
</comment>
<evidence type="ECO:0000256" key="2">
    <source>
        <dbReference type="ARBA" id="ARBA00006472"/>
    </source>
</evidence>
<protein>
    <recommendedName>
        <fullName evidence="4">Putative pterin-4-alpha-carbinolamine dehydratase</fullName>
        <shortName evidence="4">PHS</shortName>
        <ecNumber evidence="4">4.2.1.96</ecNumber>
    </recommendedName>
    <alternativeName>
        <fullName evidence="4">4-alpha-hydroxy-tetrahydropterin dehydratase</fullName>
    </alternativeName>
    <alternativeName>
        <fullName evidence="4">Pterin carbinolamine dehydratase</fullName>
        <shortName evidence="4">PCD</shortName>
    </alternativeName>
</protein>
<comment type="similarity">
    <text evidence="2 4">Belongs to the pterin-4-alpha-carbinolamine dehydratase family.</text>
</comment>
<reference evidence="5 6" key="1">
    <citation type="submission" date="2015-10" db="EMBL/GenBank/DDBJ databases">
        <title>Metagenome-Assembled Genomes uncover a global brackish microbiome.</title>
        <authorList>
            <person name="Hugerth L.W."/>
            <person name="Larsson J."/>
            <person name="Alneberg J."/>
            <person name="Lindh M.V."/>
            <person name="Legrand C."/>
            <person name="Pinhassi J."/>
            <person name="Andersson A.F."/>
        </authorList>
    </citation>
    <scope>NUCLEOTIDE SEQUENCE [LARGE SCALE GENOMIC DNA]</scope>
    <source>
        <strain evidence="5">BACL26 MAG-121220-bin70</strain>
    </source>
</reference>
<comment type="catalytic activity">
    <reaction evidence="1 4">
        <text>(4aS,6R)-4a-hydroxy-L-erythro-5,6,7,8-tetrahydrobiopterin = (6R)-L-erythro-6,7-dihydrobiopterin + H2O</text>
        <dbReference type="Rhea" id="RHEA:11920"/>
        <dbReference type="ChEBI" id="CHEBI:15377"/>
        <dbReference type="ChEBI" id="CHEBI:15642"/>
        <dbReference type="ChEBI" id="CHEBI:43120"/>
        <dbReference type="EC" id="4.2.1.96"/>
    </reaction>
</comment>
<dbReference type="InterPro" id="IPR001533">
    <property type="entry name" value="Pterin_deHydtase"/>
</dbReference>
<organism evidence="5 6">
    <name type="scientific">SAR92 bacterium BACL26 MAG-121220-bin70</name>
    <dbReference type="NCBI Taxonomy" id="1655626"/>
    <lineage>
        <taxon>Bacteria</taxon>
        <taxon>Pseudomonadati</taxon>
        <taxon>Pseudomonadota</taxon>
        <taxon>Gammaproteobacteria</taxon>
        <taxon>Cellvibrionales</taxon>
        <taxon>Porticoccaceae</taxon>
        <taxon>SAR92 clade</taxon>
    </lineage>
</organism>
<dbReference type="HAMAP" id="MF_00434">
    <property type="entry name" value="Pterin_4_alpha"/>
    <property type="match status" value="1"/>
</dbReference>
<dbReference type="InterPro" id="IPR050376">
    <property type="entry name" value="Pterin-4-alpha-carb_dehyd"/>
</dbReference>
<evidence type="ECO:0000256" key="1">
    <source>
        <dbReference type="ARBA" id="ARBA00001554"/>
    </source>
</evidence>
<evidence type="ECO:0000313" key="5">
    <source>
        <dbReference type="EMBL" id="KRO91987.1"/>
    </source>
</evidence>
<keyword evidence="3 4" id="KW-0456">Lyase</keyword>
<dbReference type="EC" id="4.2.1.96" evidence="4"/>
<dbReference type="GO" id="GO:0006729">
    <property type="term" value="P:tetrahydrobiopterin biosynthetic process"/>
    <property type="evidence" value="ECO:0007669"/>
    <property type="project" value="InterPro"/>
</dbReference>
<dbReference type="CDD" id="cd00913">
    <property type="entry name" value="PCD_DCoH_subfamily_a"/>
    <property type="match status" value="1"/>
</dbReference>